<organism evidence="8 9">
    <name type="scientific">Benzoatithermus flavus</name>
    <dbReference type="NCBI Taxonomy" id="3108223"/>
    <lineage>
        <taxon>Bacteria</taxon>
        <taxon>Pseudomonadati</taxon>
        <taxon>Pseudomonadota</taxon>
        <taxon>Alphaproteobacteria</taxon>
        <taxon>Geminicoccales</taxon>
        <taxon>Geminicoccaceae</taxon>
        <taxon>Benzoatithermus</taxon>
    </lineage>
</organism>
<comment type="similarity">
    <text evidence="1">Belongs to the adrenodoxin/putidaredoxin family.</text>
</comment>
<dbReference type="Proteomes" id="UP001375743">
    <property type="component" value="Unassembled WGS sequence"/>
</dbReference>
<dbReference type="Gene3D" id="3.10.20.30">
    <property type="match status" value="1"/>
</dbReference>
<dbReference type="PANTHER" id="PTHR23426:SF65">
    <property type="entry name" value="FERREDOXIN-2, MITOCHONDRIAL"/>
    <property type="match status" value="1"/>
</dbReference>
<evidence type="ECO:0000313" key="9">
    <source>
        <dbReference type="Proteomes" id="UP001375743"/>
    </source>
</evidence>
<dbReference type="InterPro" id="IPR012675">
    <property type="entry name" value="Beta-grasp_dom_sf"/>
</dbReference>
<dbReference type="InterPro" id="IPR018298">
    <property type="entry name" value="Adrenodoxin_Fe-S_BS"/>
</dbReference>
<keyword evidence="2" id="KW-0001">2Fe-2S</keyword>
<dbReference type="CDD" id="cd00207">
    <property type="entry name" value="fer2"/>
    <property type="match status" value="1"/>
</dbReference>
<accession>A0ABU8XN11</accession>
<evidence type="ECO:0000256" key="1">
    <source>
        <dbReference type="ARBA" id="ARBA00010914"/>
    </source>
</evidence>
<name>A0ABU8XN11_9PROT</name>
<dbReference type="PANTHER" id="PTHR23426">
    <property type="entry name" value="FERREDOXIN/ADRENODOXIN"/>
    <property type="match status" value="1"/>
</dbReference>
<dbReference type="InterPro" id="IPR036010">
    <property type="entry name" value="2Fe-2S_ferredoxin-like_sf"/>
</dbReference>
<comment type="cofactor">
    <cofactor evidence="6">
        <name>[2Fe-2S] cluster</name>
        <dbReference type="ChEBI" id="CHEBI:190135"/>
    </cofactor>
</comment>
<evidence type="ECO:0000256" key="2">
    <source>
        <dbReference type="ARBA" id="ARBA00022714"/>
    </source>
</evidence>
<dbReference type="EMBL" id="JBBLZC010000003">
    <property type="protein sequence ID" value="MEK0082464.1"/>
    <property type="molecule type" value="Genomic_DNA"/>
</dbReference>
<evidence type="ECO:0000256" key="6">
    <source>
        <dbReference type="ARBA" id="ARBA00034078"/>
    </source>
</evidence>
<protein>
    <submittedName>
        <fullName evidence="8">2Fe-2S iron-sulfur cluster-binding protein</fullName>
    </submittedName>
</protein>
<dbReference type="PROSITE" id="PS51085">
    <property type="entry name" value="2FE2S_FER_2"/>
    <property type="match status" value="1"/>
</dbReference>
<proteinExistence type="inferred from homology"/>
<evidence type="ECO:0000313" key="8">
    <source>
        <dbReference type="EMBL" id="MEK0082464.1"/>
    </source>
</evidence>
<dbReference type="SUPFAM" id="SSF54292">
    <property type="entry name" value="2Fe-2S ferredoxin-like"/>
    <property type="match status" value="1"/>
</dbReference>
<evidence type="ECO:0000256" key="5">
    <source>
        <dbReference type="ARBA" id="ARBA00023014"/>
    </source>
</evidence>
<keyword evidence="3" id="KW-0479">Metal-binding</keyword>
<dbReference type="InterPro" id="IPR001055">
    <property type="entry name" value="Adrenodoxin-like"/>
</dbReference>
<keyword evidence="4" id="KW-0408">Iron</keyword>
<evidence type="ECO:0000256" key="3">
    <source>
        <dbReference type="ARBA" id="ARBA00022723"/>
    </source>
</evidence>
<sequence length="104" mass="11352">MTFVLPDGRRRSFDVAEGLTLLDVARLHDIAIEGACGGSMACATCHVVVDEAFWDLLPEPAPEEEDMLDLAPELEATSRLGCQIRMTQALDGLVVRVPRTTLLE</sequence>
<evidence type="ECO:0000259" key="7">
    <source>
        <dbReference type="PROSITE" id="PS51085"/>
    </source>
</evidence>
<dbReference type="Pfam" id="PF00111">
    <property type="entry name" value="Fer2"/>
    <property type="match status" value="1"/>
</dbReference>
<gene>
    <name evidence="8" type="ORF">U1T56_04835</name>
</gene>
<evidence type="ECO:0000256" key="4">
    <source>
        <dbReference type="ARBA" id="ARBA00023004"/>
    </source>
</evidence>
<dbReference type="InterPro" id="IPR001041">
    <property type="entry name" value="2Fe-2S_ferredoxin-type"/>
</dbReference>
<dbReference type="PROSITE" id="PS00814">
    <property type="entry name" value="ADX"/>
    <property type="match status" value="1"/>
</dbReference>
<comment type="caution">
    <text evidence="8">The sequence shown here is derived from an EMBL/GenBank/DDBJ whole genome shotgun (WGS) entry which is preliminary data.</text>
</comment>
<reference evidence="8 9" key="1">
    <citation type="submission" date="2024-01" db="EMBL/GenBank/DDBJ databases">
        <title>Multi-omics insights into the function and evolution of sodium benzoate biodegradation pathways in Benzoatithermus flavus gen. nov., sp. nov. from hot spring.</title>
        <authorList>
            <person name="Hu C.-J."/>
            <person name="Li W.-J."/>
        </authorList>
    </citation>
    <scope>NUCLEOTIDE SEQUENCE [LARGE SCALE GENOMIC DNA]</scope>
    <source>
        <strain evidence="8 9">SYSU G07066</strain>
    </source>
</reference>
<feature type="domain" description="2Fe-2S ferredoxin-type" evidence="7">
    <location>
        <begin position="1"/>
        <end position="101"/>
    </location>
</feature>
<keyword evidence="9" id="KW-1185">Reference proteome</keyword>
<keyword evidence="5" id="KW-0411">Iron-sulfur</keyword>
<dbReference type="PRINTS" id="PR00355">
    <property type="entry name" value="ADRENODOXIN"/>
</dbReference>